<accession>A0ABU7L3H8</accession>
<feature type="domain" description="ABC transporter" evidence="4">
    <location>
        <begin position="4"/>
        <end position="239"/>
    </location>
</feature>
<keyword evidence="1" id="KW-0813">Transport</keyword>
<keyword evidence="2" id="KW-0547">Nucleotide-binding</keyword>
<dbReference type="RefSeq" id="WP_330131423.1">
    <property type="nucleotide sequence ID" value="NZ_JAUTXY010000001.1"/>
</dbReference>
<dbReference type="InterPro" id="IPR017871">
    <property type="entry name" value="ABC_transporter-like_CS"/>
</dbReference>
<dbReference type="InterPro" id="IPR050093">
    <property type="entry name" value="ABC_SmlMolc_Importer"/>
</dbReference>
<comment type="caution">
    <text evidence="5">The sequence shown here is derived from an EMBL/GenBank/DDBJ whole genome shotgun (WGS) entry which is preliminary data.</text>
</comment>
<dbReference type="InterPro" id="IPR003593">
    <property type="entry name" value="AAA+_ATPase"/>
</dbReference>
<dbReference type="InterPro" id="IPR003439">
    <property type="entry name" value="ABC_transporter-like_ATP-bd"/>
</dbReference>
<dbReference type="Proteomes" id="UP001336020">
    <property type="component" value="Unassembled WGS sequence"/>
</dbReference>
<dbReference type="SMART" id="SM00382">
    <property type="entry name" value="AAA"/>
    <property type="match status" value="1"/>
</dbReference>
<dbReference type="InterPro" id="IPR027417">
    <property type="entry name" value="P-loop_NTPase"/>
</dbReference>
<sequence>MSAITLTGVDLHYPDGTAALTEVDIDVHDGEFIALVGPSGSGKTTLLRTVAGFLEPTAGTVRIGGDTVADSSRAVPPEKRRLGMVFQQHAIWPHRSVGRNVSYPLEIAKMPRVRRAARVAEVLDLVGLDGFEKRDPATLSGGQRQRVALARALVTHPRALLLDEALSALDEPLRDRLRLELRTLTRARNLTVLHVTHDRAEALALADRVAILEDGRIRQIGTPEEVVSRPKSAFVARFLSDANVLRGSLDDAGFRSGDRAVTVSSDVLRTASRGSGTLAVLPADIELVPLGAPSDHAGVVVSSLFGRDASDVVVTCGGTDFRCAVRGLRPTVGEQVGLGIRRALFYPDDPAADRDPVTSAAR</sequence>
<keyword evidence="6" id="KW-1185">Reference proteome</keyword>
<dbReference type="PROSITE" id="PS50893">
    <property type="entry name" value="ABC_TRANSPORTER_2"/>
    <property type="match status" value="1"/>
</dbReference>
<evidence type="ECO:0000313" key="6">
    <source>
        <dbReference type="Proteomes" id="UP001336020"/>
    </source>
</evidence>
<dbReference type="Pfam" id="PF00005">
    <property type="entry name" value="ABC_tran"/>
    <property type="match status" value="1"/>
</dbReference>
<organism evidence="5 6">
    <name type="scientific">Rhodococcus artemisiae</name>
    <dbReference type="NCBI Taxonomy" id="714159"/>
    <lineage>
        <taxon>Bacteria</taxon>
        <taxon>Bacillati</taxon>
        <taxon>Actinomycetota</taxon>
        <taxon>Actinomycetes</taxon>
        <taxon>Mycobacteriales</taxon>
        <taxon>Nocardiaceae</taxon>
        <taxon>Rhodococcus</taxon>
    </lineage>
</organism>
<proteinExistence type="predicted"/>
<keyword evidence="3 5" id="KW-0067">ATP-binding</keyword>
<dbReference type="Gene3D" id="3.40.50.300">
    <property type="entry name" value="P-loop containing nucleotide triphosphate hydrolases"/>
    <property type="match status" value="1"/>
</dbReference>
<dbReference type="PANTHER" id="PTHR42781:SF4">
    <property type="entry name" value="SPERMIDINE_PUTRESCINE IMPORT ATP-BINDING PROTEIN POTA"/>
    <property type="match status" value="1"/>
</dbReference>
<evidence type="ECO:0000259" key="4">
    <source>
        <dbReference type="PROSITE" id="PS50893"/>
    </source>
</evidence>
<evidence type="ECO:0000256" key="2">
    <source>
        <dbReference type="ARBA" id="ARBA00022741"/>
    </source>
</evidence>
<evidence type="ECO:0000256" key="3">
    <source>
        <dbReference type="ARBA" id="ARBA00022840"/>
    </source>
</evidence>
<dbReference type="SUPFAM" id="SSF52540">
    <property type="entry name" value="P-loop containing nucleoside triphosphate hydrolases"/>
    <property type="match status" value="1"/>
</dbReference>
<protein>
    <submittedName>
        <fullName evidence="5">ABC transporter ATP-binding protein</fullName>
    </submittedName>
</protein>
<dbReference type="PROSITE" id="PS00211">
    <property type="entry name" value="ABC_TRANSPORTER_1"/>
    <property type="match status" value="1"/>
</dbReference>
<dbReference type="GO" id="GO:0005524">
    <property type="term" value="F:ATP binding"/>
    <property type="evidence" value="ECO:0007669"/>
    <property type="project" value="UniProtKB-KW"/>
</dbReference>
<evidence type="ECO:0000256" key="1">
    <source>
        <dbReference type="ARBA" id="ARBA00022448"/>
    </source>
</evidence>
<dbReference type="PANTHER" id="PTHR42781">
    <property type="entry name" value="SPERMIDINE/PUTRESCINE IMPORT ATP-BINDING PROTEIN POTA"/>
    <property type="match status" value="1"/>
</dbReference>
<dbReference type="EMBL" id="JAUTXY010000001">
    <property type="protein sequence ID" value="MEE2056115.1"/>
    <property type="molecule type" value="Genomic_DNA"/>
</dbReference>
<evidence type="ECO:0000313" key="5">
    <source>
        <dbReference type="EMBL" id="MEE2056115.1"/>
    </source>
</evidence>
<gene>
    <name evidence="5" type="ORF">Q7514_01060</name>
</gene>
<reference evidence="5 6" key="1">
    <citation type="submission" date="2023-07" db="EMBL/GenBank/DDBJ databases">
        <authorList>
            <person name="Girao M."/>
            <person name="Carvalho M.F."/>
        </authorList>
    </citation>
    <scope>NUCLEOTIDE SEQUENCE [LARGE SCALE GENOMIC DNA]</scope>
    <source>
        <strain evidence="5 6">YIM65754</strain>
    </source>
</reference>
<name>A0ABU7L3H8_9NOCA</name>